<dbReference type="Proteomes" id="UP000318538">
    <property type="component" value="Chromosome"/>
</dbReference>
<organism evidence="2 3">
    <name type="scientific">Rubripirellula lacrimiformis</name>
    <dbReference type="NCBI Taxonomy" id="1930273"/>
    <lineage>
        <taxon>Bacteria</taxon>
        <taxon>Pseudomonadati</taxon>
        <taxon>Planctomycetota</taxon>
        <taxon>Planctomycetia</taxon>
        <taxon>Pirellulales</taxon>
        <taxon>Pirellulaceae</taxon>
        <taxon>Rubripirellula</taxon>
    </lineage>
</organism>
<feature type="compositionally biased region" description="Acidic residues" evidence="1">
    <location>
        <begin position="197"/>
        <end position="210"/>
    </location>
</feature>
<keyword evidence="3" id="KW-1185">Reference proteome</keyword>
<name>A0A517NKA5_9BACT</name>
<dbReference type="AlphaFoldDB" id="A0A517NKA5"/>
<dbReference type="EMBL" id="CP036525">
    <property type="protein sequence ID" value="QDT07509.1"/>
    <property type="molecule type" value="Genomic_DNA"/>
</dbReference>
<reference evidence="2 3" key="1">
    <citation type="submission" date="2019-02" db="EMBL/GenBank/DDBJ databases">
        <title>Deep-cultivation of Planctomycetes and their phenomic and genomic characterization uncovers novel biology.</title>
        <authorList>
            <person name="Wiegand S."/>
            <person name="Jogler M."/>
            <person name="Boedeker C."/>
            <person name="Pinto D."/>
            <person name="Vollmers J."/>
            <person name="Rivas-Marin E."/>
            <person name="Kohn T."/>
            <person name="Peeters S.H."/>
            <person name="Heuer A."/>
            <person name="Rast P."/>
            <person name="Oberbeckmann S."/>
            <person name="Bunk B."/>
            <person name="Jeske O."/>
            <person name="Meyerdierks A."/>
            <person name="Storesund J.E."/>
            <person name="Kallscheuer N."/>
            <person name="Luecker S."/>
            <person name="Lage O.M."/>
            <person name="Pohl T."/>
            <person name="Merkel B.J."/>
            <person name="Hornburger P."/>
            <person name="Mueller R.-W."/>
            <person name="Bruemmer F."/>
            <person name="Labrenz M."/>
            <person name="Spormann A.M."/>
            <person name="Op den Camp H."/>
            <person name="Overmann J."/>
            <person name="Amann R."/>
            <person name="Jetten M.S.M."/>
            <person name="Mascher T."/>
            <person name="Medema M.H."/>
            <person name="Devos D.P."/>
            <person name="Kaster A.-K."/>
            <person name="Ovreas L."/>
            <person name="Rohde M."/>
            <person name="Galperin M.Y."/>
            <person name="Jogler C."/>
        </authorList>
    </citation>
    <scope>NUCLEOTIDE SEQUENCE [LARGE SCALE GENOMIC DNA]</scope>
    <source>
        <strain evidence="2 3">K22_7</strain>
    </source>
</reference>
<sequence>MDRQFFLFDLLGELHPDQVMKTVEPALPRLRGLVRDTFDDLLIRRHSDDAFAWMDEGESAWWMWTQLRHRAKDDFHGEPMLVYRRVKQQDFIVVCEEAIVVFKKLRNKTNRDGTTELVTSNCRTKQNMDWWGQRAIDEVPDLPRVIVGYEFRHELTEMHCYLGLPRGSNATLQWHREIDSPQGFEDGFTEERTFEEQPTEDFGFEIEELDDSKSERFG</sequence>
<accession>A0A517NKA5</accession>
<evidence type="ECO:0000256" key="1">
    <source>
        <dbReference type="SAM" id="MobiDB-lite"/>
    </source>
</evidence>
<evidence type="ECO:0000313" key="3">
    <source>
        <dbReference type="Proteomes" id="UP000318538"/>
    </source>
</evidence>
<gene>
    <name evidence="2" type="ORF">K227x_59360</name>
</gene>
<dbReference type="KEGG" id="rlc:K227x_59360"/>
<protein>
    <submittedName>
        <fullName evidence="2">Uncharacterized protein</fullName>
    </submittedName>
</protein>
<evidence type="ECO:0000313" key="2">
    <source>
        <dbReference type="EMBL" id="QDT07509.1"/>
    </source>
</evidence>
<proteinExistence type="predicted"/>
<feature type="region of interest" description="Disordered" evidence="1">
    <location>
        <begin position="185"/>
        <end position="218"/>
    </location>
</feature>